<feature type="chain" id="PRO_5032971302" description="Sulfur globule protein" evidence="1">
    <location>
        <begin position="27"/>
        <end position="96"/>
    </location>
</feature>
<dbReference type="EMBL" id="JACEIB010000027">
    <property type="protein sequence ID" value="MBA2936644.1"/>
    <property type="molecule type" value="Genomic_DNA"/>
</dbReference>
<feature type="signal peptide" evidence="1">
    <location>
        <begin position="1"/>
        <end position="26"/>
    </location>
</feature>
<dbReference type="RefSeq" id="WP_181638935.1">
    <property type="nucleotide sequence ID" value="NZ_JACEIB010000027.1"/>
</dbReference>
<evidence type="ECO:0000313" key="2">
    <source>
        <dbReference type="EMBL" id="MBA2936644.1"/>
    </source>
</evidence>
<comment type="caution">
    <text evidence="2">The sequence shown here is derived from an EMBL/GenBank/DDBJ whole genome shotgun (WGS) entry which is preliminary data.</text>
</comment>
<keyword evidence="3" id="KW-1185">Reference proteome</keyword>
<accession>A0A838LBQ9</accession>
<reference evidence="2 3" key="1">
    <citation type="submission" date="2020-07" db="EMBL/GenBank/DDBJ databases">
        <authorList>
            <person name="Sun Q."/>
        </authorList>
    </citation>
    <scope>NUCLEOTIDE SEQUENCE [LARGE SCALE GENOMIC DNA]</scope>
    <source>
        <strain evidence="2 3">CGMCC 1.13654</strain>
    </source>
</reference>
<protein>
    <recommendedName>
        <fullName evidence="4">Sulfur globule protein</fullName>
    </recommendedName>
</protein>
<proteinExistence type="predicted"/>
<gene>
    <name evidence="2" type="ORF">HZF05_21400</name>
</gene>
<evidence type="ECO:0008006" key="4">
    <source>
        <dbReference type="Google" id="ProtNLM"/>
    </source>
</evidence>
<dbReference type="AlphaFoldDB" id="A0A838LBQ9"/>
<sequence length="96" mass="10493">MRIVPIALAAATALAGTAVVATPASARTFVSVGFGAPAYPAYYGGGYYPAYYGGYYAPPPVVYGGYYGGWHRRYYGGWHRGWYGHGYRGGWHGRRW</sequence>
<dbReference type="Proteomes" id="UP000570166">
    <property type="component" value="Unassembled WGS sequence"/>
</dbReference>
<evidence type="ECO:0000256" key="1">
    <source>
        <dbReference type="SAM" id="SignalP"/>
    </source>
</evidence>
<name>A0A838LBQ9_9SPHN</name>
<evidence type="ECO:0000313" key="3">
    <source>
        <dbReference type="Proteomes" id="UP000570166"/>
    </source>
</evidence>
<keyword evidence="1" id="KW-0732">Signal</keyword>
<organism evidence="2 3">
    <name type="scientific">Sphingomonas chungangi</name>
    <dbReference type="NCBI Taxonomy" id="2683589"/>
    <lineage>
        <taxon>Bacteria</taxon>
        <taxon>Pseudomonadati</taxon>
        <taxon>Pseudomonadota</taxon>
        <taxon>Alphaproteobacteria</taxon>
        <taxon>Sphingomonadales</taxon>
        <taxon>Sphingomonadaceae</taxon>
        <taxon>Sphingomonas</taxon>
    </lineage>
</organism>